<feature type="chain" id="PRO_5021727174" description="glucan 1,3-beta-glucosidase" evidence="11">
    <location>
        <begin position="21"/>
        <end position="428"/>
    </location>
</feature>
<evidence type="ECO:0000256" key="9">
    <source>
        <dbReference type="ARBA" id="ARBA00038929"/>
    </source>
</evidence>
<comment type="caution">
    <text evidence="13">The sequence shown here is derived from an EMBL/GenBank/DDBJ whole genome shotgun (WGS) entry which is preliminary data.</text>
</comment>
<evidence type="ECO:0000256" key="5">
    <source>
        <dbReference type="ARBA" id="ARBA00022801"/>
    </source>
</evidence>
<evidence type="ECO:0000256" key="2">
    <source>
        <dbReference type="ARBA" id="ARBA00005641"/>
    </source>
</evidence>
<comment type="similarity">
    <text evidence="2 10">Belongs to the glycosyl hydrolase 5 (cellulase A) family.</text>
</comment>
<keyword evidence="7" id="KW-0961">Cell wall biogenesis/degradation</keyword>
<reference evidence="13 14" key="1">
    <citation type="journal article" date="2018" name="Nat. Ecol. Evol.">
        <title>Genomic signatures of mitonuclear coevolution across populations of Tigriopus californicus.</title>
        <authorList>
            <person name="Barreto F.S."/>
            <person name="Watson E.T."/>
            <person name="Lima T.G."/>
            <person name="Willett C.S."/>
            <person name="Edmands S."/>
            <person name="Li W."/>
            <person name="Burton R.S."/>
        </authorList>
    </citation>
    <scope>NUCLEOTIDE SEQUENCE [LARGE SCALE GENOMIC DNA]</scope>
    <source>
        <strain evidence="13 14">San Diego</strain>
    </source>
</reference>
<evidence type="ECO:0000313" key="14">
    <source>
        <dbReference type="Proteomes" id="UP000318571"/>
    </source>
</evidence>
<dbReference type="OMA" id="GWDMQDL"/>
<dbReference type="GO" id="GO:0004338">
    <property type="term" value="F:glucan exo-1,3-beta-glucosidase activity"/>
    <property type="evidence" value="ECO:0007669"/>
    <property type="project" value="UniProtKB-EC"/>
</dbReference>
<dbReference type="Gene3D" id="3.20.20.80">
    <property type="entry name" value="Glycosidases"/>
    <property type="match status" value="1"/>
</dbReference>
<dbReference type="OrthoDB" id="6328860at2759"/>
<dbReference type="SUPFAM" id="SSF51445">
    <property type="entry name" value="(Trans)glycosidases"/>
    <property type="match status" value="1"/>
</dbReference>
<dbReference type="STRING" id="6832.A0A553P062"/>
<dbReference type="EMBL" id="VCGU01000009">
    <property type="protein sequence ID" value="TRY71081.1"/>
    <property type="molecule type" value="Genomic_DNA"/>
</dbReference>
<comment type="subcellular location">
    <subcellularLocation>
        <location evidence="1">Secreted</location>
    </subcellularLocation>
</comment>
<evidence type="ECO:0000256" key="10">
    <source>
        <dbReference type="RuleBase" id="RU361153"/>
    </source>
</evidence>
<dbReference type="AlphaFoldDB" id="A0A553P062"/>
<name>A0A553P062_TIGCA</name>
<organism evidence="13 14">
    <name type="scientific">Tigriopus californicus</name>
    <name type="common">Marine copepod</name>
    <dbReference type="NCBI Taxonomy" id="6832"/>
    <lineage>
        <taxon>Eukaryota</taxon>
        <taxon>Metazoa</taxon>
        <taxon>Ecdysozoa</taxon>
        <taxon>Arthropoda</taxon>
        <taxon>Crustacea</taxon>
        <taxon>Multicrustacea</taxon>
        <taxon>Hexanauplia</taxon>
        <taxon>Copepoda</taxon>
        <taxon>Harpacticoida</taxon>
        <taxon>Harpacticidae</taxon>
        <taxon>Tigriopus</taxon>
    </lineage>
</organism>
<feature type="domain" description="Glycoside hydrolase family 5" evidence="12">
    <location>
        <begin position="76"/>
        <end position="333"/>
    </location>
</feature>
<feature type="signal peptide" evidence="11">
    <location>
        <begin position="1"/>
        <end position="20"/>
    </location>
</feature>
<dbReference type="Proteomes" id="UP000318571">
    <property type="component" value="Chromosome 9"/>
</dbReference>
<protein>
    <recommendedName>
        <fullName evidence="9">glucan 1,3-beta-glucosidase</fullName>
        <ecNumber evidence="9">3.2.1.58</ecNumber>
    </recommendedName>
</protein>
<dbReference type="GO" id="GO:0071555">
    <property type="term" value="P:cell wall organization"/>
    <property type="evidence" value="ECO:0007669"/>
    <property type="project" value="UniProtKB-KW"/>
</dbReference>
<dbReference type="GO" id="GO:0009986">
    <property type="term" value="C:cell surface"/>
    <property type="evidence" value="ECO:0007669"/>
    <property type="project" value="TreeGrafter"/>
</dbReference>
<dbReference type="GO" id="GO:0009251">
    <property type="term" value="P:glucan catabolic process"/>
    <property type="evidence" value="ECO:0007669"/>
    <property type="project" value="TreeGrafter"/>
</dbReference>
<keyword evidence="6 10" id="KW-0326">Glycosidase</keyword>
<keyword evidence="14" id="KW-1185">Reference proteome</keyword>
<evidence type="ECO:0000256" key="7">
    <source>
        <dbReference type="ARBA" id="ARBA00023316"/>
    </source>
</evidence>
<evidence type="ECO:0000313" key="13">
    <source>
        <dbReference type="EMBL" id="TRY71081.1"/>
    </source>
</evidence>
<evidence type="ECO:0000256" key="8">
    <source>
        <dbReference type="ARBA" id="ARBA00036824"/>
    </source>
</evidence>
<keyword evidence="3" id="KW-0964">Secreted</keyword>
<evidence type="ECO:0000259" key="12">
    <source>
        <dbReference type="Pfam" id="PF00150"/>
    </source>
</evidence>
<dbReference type="PANTHER" id="PTHR31297:SF1">
    <property type="entry name" value="GLUCAN 1,3-BETA-GLUCOSIDASE I_II-RELATED"/>
    <property type="match status" value="1"/>
</dbReference>
<proteinExistence type="inferred from homology"/>
<dbReference type="InterPro" id="IPR050386">
    <property type="entry name" value="Glycosyl_hydrolase_5"/>
</dbReference>
<evidence type="ECO:0000256" key="6">
    <source>
        <dbReference type="ARBA" id="ARBA00023295"/>
    </source>
</evidence>
<dbReference type="EC" id="3.2.1.58" evidence="9"/>
<evidence type="ECO:0000256" key="1">
    <source>
        <dbReference type="ARBA" id="ARBA00004613"/>
    </source>
</evidence>
<evidence type="ECO:0000256" key="11">
    <source>
        <dbReference type="SAM" id="SignalP"/>
    </source>
</evidence>
<dbReference type="Pfam" id="PF00150">
    <property type="entry name" value="Cellulase"/>
    <property type="match status" value="1"/>
</dbReference>
<comment type="catalytic activity">
    <reaction evidence="8">
        <text>Successive hydrolysis of beta-D-glucose units from the non-reducing ends of (1-&gt;3)-beta-D-glucans, releasing alpha-glucose.</text>
        <dbReference type="EC" id="3.2.1.58"/>
    </reaction>
</comment>
<evidence type="ECO:0000256" key="4">
    <source>
        <dbReference type="ARBA" id="ARBA00022729"/>
    </source>
</evidence>
<dbReference type="PANTHER" id="PTHR31297">
    <property type="entry name" value="GLUCAN ENDO-1,6-BETA-GLUCOSIDASE B"/>
    <property type="match status" value="1"/>
</dbReference>
<dbReference type="InterPro" id="IPR017853">
    <property type="entry name" value="GH"/>
</dbReference>
<dbReference type="InterPro" id="IPR001547">
    <property type="entry name" value="Glyco_hydro_5"/>
</dbReference>
<dbReference type="GO" id="GO:0005576">
    <property type="term" value="C:extracellular region"/>
    <property type="evidence" value="ECO:0007669"/>
    <property type="project" value="UniProtKB-SubCell"/>
</dbReference>
<gene>
    <name evidence="13" type="ORF">TCAL_05280</name>
</gene>
<keyword evidence="5 10" id="KW-0378">Hydrolase</keyword>
<accession>A0A553P062</accession>
<sequence>MSKLCVLVLAVAMIANYSSALNCGDGKIRGVNLGGWLVLEPWITPTIFEEVNVELGGQVVDEYTYAQYVDPDFASDRLNRHWDEFYTRADLVKLVDAGISHLRIPVGYWLVDVSPDEFFPPPPATDDDGQRFYLKRLAGWCEELGLKILIDLHCGPGSQNGFDNSGQRGEINWFNPDDHSNIDRTLVILEKISVMMKSWIDDGTMSPDTLFGIAILNEPWGIWEELWLELRDHFHYNAYDVVRNVLGDGPKVVIQQAFRTPTDFHGYMAEGFENVMLDLHEYHAFGEYWNNLAEDNAGWSTNIDTSCGFKTVMTESTMDVVVGEWSLANQDCQKYLDGGYDTPYHPPNGSPDTCAYYNKDFSEYTDDHKGFLRNFMAAQMDSYEAGDGYFFWTAKSEDNCAPAWDFLFLLEQGIAPQNLCERPRICTN</sequence>
<evidence type="ECO:0000256" key="3">
    <source>
        <dbReference type="ARBA" id="ARBA00022525"/>
    </source>
</evidence>
<keyword evidence="4 11" id="KW-0732">Signal</keyword>